<keyword evidence="4 7" id="KW-0378">Hydrolase</keyword>
<feature type="compositionally biased region" description="Polar residues" evidence="8">
    <location>
        <begin position="331"/>
        <end position="347"/>
    </location>
</feature>
<name>A0A162ZXE2_9FLAO</name>
<keyword evidence="9" id="KW-0472">Membrane</keyword>
<evidence type="ECO:0000256" key="2">
    <source>
        <dbReference type="ARBA" id="ARBA00022670"/>
    </source>
</evidence>
<feature type="region of interest" description="Disordered" evidence="8">
    <location>
        <begin position="323"/>
        <end position="347"/>
    </location>
</feature>
<evidence type="ECO:0000256" key="4">
    <source>
        <dbReference type="ARBA" id="ARBA00022801"/>
    </source>
</evidence>
<evidence type="ECO:0000256" key="9">
    <source>
        <dbReference type="SAM" id="Phobius"/>
    </source>
</evidence>
<protein>
    <recommendedName>
        <fullName evidence="7">Serine protease</fullName>
        <ecNumber evidence="7">3.4.21.-</ecNumber>
    </recommendedName>
</protein>
<evidence type="ECO:0000256" key="1">
    <source>
        <dbReference type="ARBA" id="ARBA00008764"/>
    </source>
</evidence>
<comment type="similarity">
    <text evidence="1 7">Belongs to the peptidase S1B family.</text>
</comment>
<dbReference type="InterPro" id="IPR043504">
    <property type="entry name" value="Peptidase_S1_PA_chymotrypsin"/>
</dbReference>
<evidence type="ECO:0000256" key="7">
    <source>
        <dbReference type="RuleBase" id="RU004296"/>
    </source>
</evidence>
<dbReference type="PRINTS" id="PR00839">
    <property type="entry name" value="V8PROTEASE"/>
</dbReference>
<accession>A0A162ZXE2</accession>
<dbReference type="Gene3D" id="2.40.10.10">
    <property type="entry name" value="Trypsin-like serine proteases"/>
    <property type="match status" value="2"/>
</dbReference>
<keyword evidence="3" id="KW-0732">Signal</keyword>
<evidence type="ECO:0000313" key="11">
    <source>
        <dbReference type="EMBL" id="KZS40110.1"/>
    </source>
</evidence>
<evidence type="ECO:0000256" key="3">
    <source>
        <dbReference type="ARBA" id="ARBA00022729"/>
    </source>
</evidence>
<dbReference type="Pfam" id="PF18962">
    <property type="entry name" value="Por_Secre_tail"/>
    <property type="match status" value="1"/>
</dbReference>
<dbReference type="Proteomes" id="UP000076715">
    <property type="component" value="Unassembled WGS sequence"/>
</dbReference>
<dbReference type="EC" id="3.4.21.-" evidence="7"/>
<dbReference type="AlphaFoldDB" id="A0A162ZXE2"/>
<dbReference type="PANTHER" id="PTHR36234:SF5">
    <property type="entry name" value="LYSYL ENDOPEPTIDASE"/>
    <property type="match status" value="1"/>
</dbReference>
<keyword evidence="9" id="KW-0812">Transmembrane</keyword>
<dbReference type="SUPFAM" id="SSF50494">
    <property type="entry name" value="Trypsin-like serine proteases"/>
    <property type="match status" value="1"/>
</dbReference>
<evidence type="ECO:0000256" key="5">
    <source>
        <dbReference type="ARBA" id="ARBA00022825"/>
    </source>
</evidence>
<reference evidence="11 12" key="1">
    <citation type="submission" date="2016-01" db="EMBL/GenBank/DDBJ databases">
        <title>The draft genome sequence of Aquimarina sp. RZW4-3-2.</title>
        <authorList>
            <person name="Wang Y."/>
        </authorList>
    </citation>
    <scope>NUCLEOTIDE SEQUENCE [LARGE SCALE GENOMIC DNA]</scope>
    <source>
        <strain evidence="11 12">RZW4-3-2</strain>
    </source>
</reference>
<sequence>MVIMNDAISFFKSLELSIEVIIYTLIASMLIFRLYSLTLKPFKMLHNYNQHALIFKGVKLILICFLFLLPVLQYGQDELPRHSKNVDMTFDKNTDLSKNGSNVISKTITEKGATWLRLFFTDVQLDKNSSITITSVLDGASQVLKAETLNEWNNSSAYFNGDSVIVTLNSDSSKILDSFKIHELSIGESTTKNPESICGPNDDRVSSSDRAIGRIVPIGCTGWIVSNGKLVTSGHCVGSRAQIIEFNVPKSNTNGSIVHPSPQDQYPIGNFVSPYPGSPSQVNDWAVFTASSNSVTGLTPIRAQGKAFNVVRNNPGNTIRISGFGTDSGRDNQSQQTHTGPLSSVNNSFVRYSTDTTGGNSGSPIVDEATGSAVGVHGYGGCSSSGGSNMGIRATVTGFWNALGLSNSGTRYPISWTDAVNVSVNQNNLTKTSNTGWNAGAASTNVIPANRDGFIEMTVGNPSTDVMFGLSYSNTNASWNTLDFNLYMSRFRGGNIVIFQRGTQITSNSELGKYNRGDVVRVERKGSVVNFKRNGNILYSLPVDRSRSLIADVALYDKNSQVLKAYCSAPAPNRYPISWTDAVNVSVNQNNLTKTSGTGWNGGAASINRIPANQDGYIEMTIGNASTDVMFGLSYSNTNATWNTIDFNLYMSRFRGGNIVIFQRANQITSNSELGKYAQGDIVRVERKGSVVNFIKNGSVLYSLPVDRSRSMIADVALYDKNSQVLKAYCSAPALRSTNEDLTEEEETFVKVKTIDEIEKVILSPNPASTTTSLMINSKMNAQLGMIIYGAHGKTLIQKQIFIKSGTNQIDVDVSNFPKGLYMVQLLYSDGSHKSVKLVRK</sequence>
<feature type="active site" description="Charge relay system" evidence="6">
    <location>
        <position position="235"/>
    </location>
</feature>
<proteinExistence type="inferred from homology"/>
<dbReference type="InterPro" id="IPR008256">
    <property type="entry name" value="Peptidase_S1B"/>
</dbReference>
<comment type="caution">
    <text evidence="11">The sequence shown here is derived from an EMBL/GenBank/DDBJ whole genome shotgun (WGS) entry which is preliminary data.</text>
</comment>
<dbReference type="STRING" id="1642818.AWE51_25300"/>
<evidence type="ECO:0000313" key="12">
    <source>
        <dbReference type="Proteomes" id="UP000076715"/>
    </source>
</evidence>
<gene>
    <name evidence="11" type="ORF">AWE51_25300</name>
</gene>
<dbReference type="GO" id="GO:0008236">
    <property type="term" value="F:serine-type peptidase activity"/>
    <property type="evidence" value="ECO:0007669"/>
    <property type="project" value="UniProtKB-KW"/>
</dbReference>
<feature type="transmembrane region" description="Helical" evidence="9">
    <location>
        <begin position="57"/>
        <end position="75"/>
    </location>
</feature>
<feature type="domain" description="Secretion system C-terminal sorting" evidence="10">
    <location>
        <begin position="765"/>
        <end position="832"/>
    </location>
</feature>
<dbReference type="InterPro" id="IPR026444">
    <property type="entry name" value="Secre_tail"/>
</dbReference>
<evidence type="ECO:0000256" key="8">
    <source>
        <dbReference type="SAM" id="MobiDB-lite"/>
    </source>
</evidence>
<organism evidence="11 12">
    <name type="scientific">Aquimarina aggregata</name>
    <dbReference type="NCBI Taxonomy" id="1642818"/>
    <lineage>
        <taxon>Bacteria</taxon>
        <taxon>Pseudomonadati</taxon>
        <taxon>Bacteroidota</taxon>
        <taxon>Flavobacteriia</taxon>
        <taxon>Flavobacteriales</taxon>
        <taxon>Flavobacteriaceae</taxon>
        <taxon>Aquimarina</taxon>
    </lineage>
</organism>
<evidence type="ECO:0000259" key="10">
    <source>
        <dbReference type="Pfam" id="PF18962"/>
    </source>
</evidence>
<dbReference type="NCBIfam" id="TIGR04183">
    <property type="entry name" value="Por_Secre_tail"/>
    <property type="match status" value="1"/>
</dbReference>
<dbReference type="EMBL" id="LQRT01000017">
    <property type="protein sequence ID" value="KZS40110.1"/>
    <property type="molecule type" value="Genomic_DNA"/>
</dbReference>
<feature type="transmembrane region" description="Helical" evidence="9">
    <location>
        <begin position="20"/>
        <end position="36"/>
    </location>
</feature>
<dbReference type="InterPro" id="IPR009003">
    <property type="entry name" value="Peptidase_S1_PA"/>
</dbReference>
<dbReference type="GO" id="GO:0006508">
    <property type="term" value="P:proteolysis"/>
    <property type="evidence" value="ECO:0007669"/>
    <property type="project" value="UniProtKB-KW"/>
</dbReference>
<keyword evidence="5 7" id="KW-0720">Serine protease</keyword>
<keyword evidence="9" id="KW-1133">Transmembrane helix</keyword>
<feature type="active site" description="Charge relay system" evidence="6">
    <location>
        <position position="361"/>
    </location>
</feature>
<dbReference type="PANTHER" id="PTHR36234">
    <property type="entry name" value="LYSYL ENDOPEPTIDASE"/>
    <property type="match status" value="1"/>
</dbReference>
<evidence type="ECO:0000256" key="6">
    <source>
        <dbReference type="PIRSR" id="PIRSR608256-1"/>
    </source>
</evidence>
<keyword evidence="2 7" id="KW-0645">Protease</keyword>
<feature type="active site" description="Charge relay system" evidence="6">
    <location>
        <position position="284"/>
    </location>
</feature>
<dbReference type="Pfam" id="PF13365">
    <property type="entry name" value="Trypsin_2"/>
    <property type="match status" value="1"/>
</dbReference>
<keyword evidence="12" id="KW-1185">Reference proteome</keyword>